<dbReference type="PANTHER" id="PTHR10696:SF56">
    <property type="entry name" value="TAUD_TFDA-LIKE DOMAIN-CONTAINING PROTEIN"/>
    <property type="match status" value="1"/>
</dbReference>
<evidence type="ECO:0000256" key="2">
    <source>
        <dbReference type="ARBA" id="ARBA00023002"/>
    </source>
</evidence>
<proteinExistence type="predicted"/>
<dbReference type="SUPFAM" id="SSF51197">
    <property type="entry name" value="Clavaminate synthase-like"/>
    <property type="match status" value="1"/>
</dbReference>
<evidence type="ECO:0000313" key="6">
    <source>
        <dbReference type="EMBL" id="MBE1537046.1"/>
    </source>
</evidence>
<comment type="caution">
    <text evidence="6">The sequence shown here is derived from an EMBL/GenBank/DDBJ whole genome shotgun (WGS) entry which is preliminary data.</text>
</comment>
<keyword evidence="6" id="KW-0223">Dioxygenase</keyword>
<dbReference type="GO" id="GO:0051213">
    <property type="term" value="F:dioxygenase activity"/>
    <property type="evidence" value="ECO:0007669"/>
    <property type="project" value="UniProtKB-KW"/>
</dbReference>
<dbReference type="EMBL" id="JADBDZ010000001">
    <property type="protein sequence ID" value="MBE1537046.1"/>
    <property type="molecule type" value="Genomic_DNA"/>
</dbReference>
<keyword evidence="7" id="KW-1185">Reference proteome</keyword>
<keyword evidence="4" id="KW-0045">Antibiotic biosynthesis</keyword>
<evidence type="ECO:0000256" key="4">
    <source>
        <dbReference type="ARBA" id="ARBA00023194"/>
    </source>
</evidence>
<evidence type="ECO:0000259" key="5">
    <source>
        <dbReference type="Pfam" id="PF02668"/>
    </source>
</evidence>
<evidence type="ECO:0000256" key="1">
    <source>
        <dbReference type="ARBA" id="ARBA00001954"/>
    </source>
</evidence>
<evidence type="ECO:0000256" key="3">
    <source>
        <dbReference type="ARBA" id="ARBA00023004"/>
    </source>
</evidence>
<evidence type="ECO:0000313" key="7">
    <source>
        <dbReference type="Proteomes" id="UP000627838"/>
    </source>
</evidence>
<dbReference type="PANTHER" id="PTHR10696">
    <property type="entry name" value="GAMMA-BUTYROBETAINE HYDROXYLASE-RELATED"/>
    <property type="match status" value="1"/>
</dbReference>
<dbReference type="RefSeq" id="WP_192762984.1">
    <property type="nucleotide sequence ID" value="NZ_JADBDZ010000001.1"/>
</dbReference>
<feature type="domain" description="TauD/TfdA-like" evidence="5">
    <location>
        <begin position="7"/>
        <end position="214"/>
    </location>
</feature>
<dbReference type="InterPro" id="IPR003819">
    <property type="entry name" value="TauD/TfdA-like"/>
</dbReference>
<organism evidence="6 7">
    <name type="scientific">Actinomadura algeriensis</name>
    <dbReference type="NCBI Taxonomy" id="1679523"/>
    <lineage>
        <taxon>Bacteria</taxon>
        <taxon>Bacillati</taxon>
        <taxon>Actinomycetota</taxon>
        <taxon>Actinomycetes</taxon>
        <taxon>Streptosporangiales</taxon>
        <taxon>Thermomonosporaceae</taxon>
        <taxon>Actinomadura</taxon>
    </lineage>
</organism>
<accession>A0ABR9K3E3</accession>
<sequence>MSPPNELRRRGWTLLRDQPFLRPDGTADPARCLALAERWGRPSGRDGGPAPWPVRAARASGTFSQTPGAAPLHTDAAYRARPEPGMCLFAVRPARDGGRTLLLDAAAALAGLPDRTLRRLGRADWSWRTPEPFPPEPPFRAAVAARAGLRWRADLLVFRDAGQRAAARRFARHLARVPAVELALRPGDVLVVDNRRLLHGRTAFTDPARLLLRVRLRTLP</sequence>
<dbReference type="InterPro" id="IPR050411">
    <property type="entry name" value="AlphaKG_dependent_hydroxylases"/>
</dbReference>
<keyword evidence="2" id="KW-0560">Oxidoreductase</keyword>
<dbReference type="Gene3D" id="3.60.130.10">
    <property type="entry name" value="Clavaminate synthase-like"/>
    <property type="match status" value="1"/>
</dbReference>
<dbReference type="InterPro" id="IPR042098">
    <property type="entry name" value="TauD-like_sf"/>
</dbReference>
<keyword evidence="3" id="KW-0408">Iron</keyword>
<dbReference type="Pfam" id="PF02668">
    <property type="entry name" value="TauD"/>
    <property type="match status" value="1"/>
</dbReference>
<gene>
    <name evidence="6" type="ORF">H4W34_006879</name>
</gene>
<comment type="cofactor">
    <cofactor evidence="1">
        <name>Fe(2+)</name>
        <dbReference type="ChEBI" id="CHEBI:29033"/>
    </cofactor>
</comment>
<dbReference type="Proteomes" id="UP000627838">
    <property type="component" value="Unassembled WGS sequence"/>
</dbReference>
<reference evidence="6 7" key="1">
    <citation type="submission" date="2020-10" db="EMBL/GenBank/DDBJ databases">
        <title>Sequencing the genomes of 1000 actinobacteria strains.</title>
        <authorList>
            <person name="Klenk H.-P."/>
        </authorList>
    </citation>
    <scope>NUCLEOTIDE SEQUENCE [LARGE SCALE GENOMIC DNA]</scope>
    <source>
        <strain evidence="6 7">DSM 46744</strain>
    </source>
</reference>
<protein>
    <submittedName>
        <fullName evidence="6">Alpha-ketoglutarate-dependent taurine dioxygenase</fullName>
    </submittedName>
</protein>
<name>A0ABR9K3E3_9ACTN</name>